<evidence type="ECO:0000259" key="14">
    <source>
        <dbReference type="PROSITE" id="PS51843"/>
    </source>
</evidence>
<keyword evidence="10 11" id="KW-0539">Nucleus</keyword>
<dbReference type="PRINTS" id="PR00398">
    <property type="entry name" value="STRDHORMONER"/>
</dbReference>
<dbReference type="PRINTS" id="PR00047">
    <property type="entry name" value="STROIDFINGER"/>
</dbReference>
<evidence type="ECO:0000256" key="11">
    <source>
        <dbReference type="RuleBase" id="RU004334"/>
    </source>
</evidence>
<dbReference type="SUPFAM" id="SSF57716">
    <property type="entry name" value="Glucocorticoid receptor-like (DNA-binding domain)"/>
    <property type="match status" value="1"/>
</dbReference>
<feature type="non-terminal residue" evidence="15">
    <location>
        <position position="436"/>
    </location>
</feature>
<dbReference type="Proteomes" id="UP001177023">
    <property type="component" value="Unassembled WGS sequence"/>
</dbReference>
<organism evidence="15 16">
    <name type="scientific">Mesorhabditis spiculigera</name>
    <dbReference type="NCBI Taxonomy" id="96644"/>
    <lineage>
        <taxon>Eukaryota</taxon>
        <taxon>Metazoa</taxon>
        <taxon>Ecdysozoa</taxon>
        <taxon>Nematoda</taxon>
        <taxon>Chromadorea</taxon>
        <taxon>Rhabditida</taxon>
        <taxon>Rhabditina</taxon>
        <taxon>Rhabditomorpha</taxon>
        <taxon>Rhabditoidea</taxon>
        <taxon>Rhabditidae</taxon>
        <taxon>Mesorhabditinae</taxon>
        <taxon>Mesorhabditis</taxon>
    </lineage>
</organism>
<evidence type="ECO:0000256" key="12">
    <source>
        <dbReference type="SAM" id="MobiDB-lite"/>
    </source>
</evidence>
<keyword evidence="16" id="KW-1185">Reference proteome</keyword>
<dbReference type="SMART" id="SM00399">
    <property type="entry name" value="ZnF_C4"/>
    <property type="match status" value="1"/>
</dbReference>
<dbReference type="InterPro" id="IPR049636">
    <property type="entry name" value="HNF4-like_DBD"/>
</dbReference>
<name>A0AA36DCV8_9BILA</name>
<sequence>MTAIYQTDPFESAAGPASKHGKPYMGPCLICCEPSYGKHYGVIACLGCKTFFRRAIVQRTNQECQREGQCNTETKVKRICRGCRLMRCFAAGMKLEALQPRRDHTSLRVYTRKPMKRVVFTREMGETKPSVSGEAALEEDGPSPGSSTPTPLEDMKFESDTLLELMQRLTTIDTQCRQQKADWIRSWDEARKLAHREGDMDYIEMNEAVGRRIILAVDVRIITGFDVHSMLDWVKSIPVFSKLKDAEKEVLCKRFAMPYQILEHGYFTAKSGVKDAWLYPNGSCMPRNMGALSNQEQIPEDRKWRQEKLYKEMTATCIDEVAIPLATLEVWPEELVTLKIILFLHCVMPHGDDDEISEESRKMCLAYKNHVIQALFRYYKNLHWDGYEERFGNLVLLIAGIKTAASAMLESLQVMRLFNIVEFDRLSTQLLFNSDQ</sequence>
<dbReference type="AlphaFoldDB" id="A0AA36DCV8"/>
<evidence type="ECO:0000256" key="6">
    <source>
        <dbReference type="ARBA" id="ARBA00023015"/>
    </source>
</evidence>
<keyword evidence="6 11" id="KW-0805">Transcription regulation</keyword>
<evidence type="ECO:0000313" key="16">
    <source>
        <dbReference type="Proteomes" id="UP001177023"/>
    </source>
</evidence>
<keyword evidence="3 11" id="KW-0479">Metal-binding</keyword>
<dbReference type="PROSITE" id="PS51843">
    <property type="entry name" value="NR_LBD"/>
    <property type="match status" value="1"/>
</dbReference>
<evidence type="ECO:0000256" key="2">
    <source>
        <dbReference type="ARBA" id="ARBA00005993"/>
    </source>
</evidence>
<dbReference type="InterPro" id="IPR013088">
    <property type="entry name" value="Znf_NHR/GATA"/>
</dbReference>
<dbReference type="InterPro" id="IPR000536">
    <property type="entry name" value="Nucl_hrmn_rcpt_lig-bd"/>
</dbReference>
<dbReference type="Gene3D" id="1.10.565.10">
    <property type="entry name" value="Retinoid X Receptor"/>
    <property type="match status" value="1"/>
</dbReference>
<evidence type="ECO:0000256" key="5">
    <source>
        <dbReference type="ARBA" id="ARBA00022833"/>
    </source>
</evidence>
<dbReference type="EMBL" id="CATQJA010002702">
    <property type="protein sequence ID" value="CAJ0584967.1"/>
    <property type="molecule type" value="Genomic_DNA"/>
</dbReference>
<feature type="compositionally biased region" description="Low complexity" evidence="12">
    <location>
        <begin position="142"/>
        <end position="151"/>
    </location>
</feature>
<dbReference type="SUPFAM" id="SSF48508">
    <property type="entry name" value="Nuclear receptor ligand-binding domain"/>
    <property type="match status" value="1"/>
</dbReference>
<dbReference type="Pfam" id="PF00104">
    <property type="entry name" value="Hormone_recep"/>
    <property type="match status" value="1"/>
</dbReference>
<evidence type="ECO:0000259" key="13">
    <source>
        <dbReference type="PROSITE" id="PS51030"/>
    </source>
</evidence>
<keyword evidence="5 11" id="KW-0862">Zinc</keyword>
<dbReference type="GO" id="GO:0003700">
    <property type="term" value="F:DNA-binding transcription factor activity"/>
    <property type="evidence" value="ECO:0007669"/>
    <property type="project" value="InterPro"/>
</dbReference>
<evidence type="ECO:0000256" key="9">
    <source>
        <dbReference type="ARBA" id="ARBA00023170"/>
    </source>
</evidence>
<keyword evidence="9 11" id="KW-0675">Receptor</keyword>
<keyword evidence="4 11" id="KW-0863">Zinc-finger</keyword>
<reference evidence="15" key="1">
    <citation type="submission" date="2023-06" db="EMBL/GenBank/DDBJ databases">
        <authorList>
            <person name="Delattre M."/>
        </authorList>
    </citation>
    <scope>NUCLEOTIDE SEQUENCE</scope>
    <source>
        <strain evidence="15">AF72</strain>
    </source>
</reference>
<dbReference type="Pfam" id="PF00105">
    <property type="entry name" value="zf-C4"/>
    <property type="match status" value="1"/>
</dbReference>
<keyword evidence="8 11" id="KW-0804">Transcription</keyword>
<keyword evidence="7 11" id="KW-0238">DNA-binding</keyword>
<dbReference type="Gene3D" id="3.30.50.10">
    <property type="entry name" value="Erythroid Transcription Factor GATA-1, subunit A"/>
    <property type="match status" value="1"/>
</dbReference>
<dbReference type="PANTHER" id="PTHR46587">
    <property type="entry name" value="NUCLEAR HORMONE RECEPTOR FAMILY"/>
    <property type="match status" value="1"/>
</dbReference>
<evidence type="ECO:0000256" key="7">
    <source>
        <dbReference type="ARBA" id="ARBA00023125"/>
    </source>
</evidence>
<dbReference type="CDD" id="cd06960">
    <property type="entry name" value="NR_DBD_HNF4A"/>
    <property type="match status" value="1"/>
</dbReference>
<dbReference type="InterPro" id="IPR035500">
    <property type="entry name" value="NHR-like_dom_sf"/>
</dbReference>
<evidence type="ECO:0000256" key="4">
    <source>
        <dbReference type="ARBA" id="ARBA00022771"/>
    </source>
</evidence>
<feature type="region of interest" description="Disordered" evidence="12">
    <location>
        <begin position="124"/>
        <end position="152"/>
    </location>
</feature>
<dbReference type="InterPro" id="IPR001628">
    <property type="entry name" value="Znf_hrmn_rcpt"/>
</dbReference>
<evidence type="ECO:0000313" key="15">
    <source>
        <dbReference type="EMBL" id="CAJ0584967.1"/>
    </source>
</evidence>
<comment type="subcellular location">
    <subcellularLocation>
        <location evidence="1 11">Nucleus</location>
    </subcellularLocation>
</comment>
<comment type="caution">
    <text evidence="15">The sequence shown here is derived from an EMBL/GenBank/DDBJ whole genome shotgun (WGS) entry which is preliminary data.</text>
</comment>
<evidence type="ECO:0000256" key="8">
    <source>
        <dbReference type="ARBA" id="ARBA00023163"/>
    </source>
</evidence>
<feature type="domain" description="NR LBD" evidence="14">
    <location>
        <begin position="185"/>
        <end position="434"/>
    </location>
</feature>
<proteinExistence type="inferred from homology"/>
<gene>
    <name evidence="15" type="ORF">MSPICULIGERA_LOCUS23002</name>
</gene>
<protein>
    <submittedName>
        <fullName evidence="15">Uncharacterized protein</fullName>
    </submittedName>
</protein>
<dbReference type="PROSITE" id="PS00031">
    <property type="entry name" value="NUCLEAR_REC_DBD_1"/>
    <property type="match status" value="1"/>
</dbReference>
<dbReference type="PANTHER" id="PTHR46587:SF7">
    <property type="entry name" value="NUCLEAR HORMONE RECEPTOR FAMILY MEMBER NHR-19"/>
    <property type="match status" value="1"/>
</dbReference>
<evidence type="ECO:0000256" key="1">
    <source>
        <dbReference type="ARBA" id="ARBA00004123"/>
    </source>
</evidence>
<comment type="similarity">
    <text evidence="2 11">Belongs to the nuclear hormone receptor family.</text>
</comment>
<evidence type="ECO:0000256" key="10">
    <source>
        <dbReference type="ARBA" id="ARBA00023242"/>
    </source>
</evidence>
<dbReference type="GO" id="GO:0008270">
    <property type="term" value="F:zinc ion binding"/>
    <property type="evidence" value="ECO:0007669"/>
    <property type="project" value="UniProtKB-KW"/>
</dbReference>
<dbReference type="InterPro" id="IPR001723">
    <property type="entry name" value="Nuclear_hrmn_rcpt"/>
</dbReference>
<dbReference type="PROSITE" id="PS51030">
    <property type="entry name" value="NUCLEAR_REC_DBD_2"/>
    <property type="match status" value="1"/>
</dbReference>
<feature type="domain" description="Nuclear receptor" evidence="13">
    <location>
        <begin position="25"/>
        <end position="100"/>
    </location>
</feature>
<dbReference type="GO" id="GO:0000978">
    <property type="term" value="F:RNA polymerase II cis-regulatory region sequence-specific DNA binding"/>
    <property type="evidence" value="ECO:0007669"/>
    <property type="project" value="InterPro"/>
</dbReference>
<evidence type="ECO:0000256" key="3">
    <source>
        <dbReference type="ARBA" id="ARBA00022723"/>
    </source>
</evidence>
<accession>A0AA36DCV8</accession>
<dbReference type="SMART" id="SM00430">
    <property type="entry name" value="HOLI"/>
    <property type="match status" value="1"/>
</dbReference>
<dbReference type="GO" id="GO:0005634">
    <property type="term" value="C:nucleus"/>
    <property type="evidence" value="ECO:0007669"/>
    <property type="project" value="UniProtKB-SubCell"/>
</dbReference>